<keyword evidence="3" id="KW-1185">Reference proteome</keyword>
<dbReference type="EMBL" id="BLXT01005858">
    <property type="protein sequence ID" value="GFO26705.1"/>
    <property type="molecule type" value="Genomic_DNA"/>
</dbReference>
<reference evidence="2 3" key="1">
    <citation type="journal article" date="2021" name="Elife">
        <title>Chloroplast acquisition without the gene transfer in kleptoplastic sea slugs, Plakobranchus ocellatus.</title>
        <authorList>
            <person name="Maeda T."/>
            <person name="Takahashi S."/>
            <person name="Yoshida T."/>
            <person name="Shimamura S."/>
            <person name="Takaki Y."/>
            <person name="Nagai Y."/>
            <person name="Toyoda A."/>
            <person name="Suzuki Y."/>
            <person name="Arimoto A."/>
            <person name="Ishii H."/>
            <person name="Satoh N."/>
            <person name="Nishiyama T."/>
            <person name="Hasebe M."/>
            <person name="Maruyama T."/>
            <person name="Minagawa J."/>
            <person name="Obokata J."/>
            <person name="Shigenobu S."/>
        </authorList>
    </citation>
    <scope>NUCLEOTIDE SEQUENCE [LARGE SCALE GENOMIC DNA]</scope>
</reference>
<feature type="compositionally biased region" description="Polar residues" evidence="1">
    <location>
        <begin position="1"/>
        <end position="26"/>
    </location>
</feature>
<accession>A0AAV4C4Y7</accession>
<protein>
    <submittedName>
        <fullName evidence="2">Uncharacterized protein</fullName>
    </submittedName>
</protein>
<feature type="compositionally biased region" description="Basic residues" evidence="1">
    <location>
        <begin position="27"/>
        <end position="36"/>
    </location>
</feature>
<dbReference type="AlphaFoldDB" id="A0AAV4C4Y7"/>
<evidence type="ECO:0000256" key="1">
    <source>
        <dbReference type="SAM" id="MobiDB-lite"/>
    </source>
</evidence>
<evidence type="ECO:0000313" key="3">
    <source>
        <dbReference type="Proteomes" id="UP000735302"/>
    </source>
</evidence>
<evidence type="ECO:0000313" key="2">
    <source>
        <dbReference type="EMBL" id="GFO26705.1"/>
    </source>
</evidence>
<comment type="caution">
    <text evidence="2">The sequence shown here is derived from an EMBL/GenBank/DDBJ whole genome shotgun (WGS) entry which is preliminary data.</text>
</comment>
<gene>
    <name evidence="2" type="ORF">PoB_005321000</name>
</gene>
<feature type="region of interest" description="Disordered" evidence="1">
    <location>
        <begin position="1"/>
        <end position="45"/>
    </location>
</feature>
<proteinExistence type="predicted"/>
<organism evidence="2 3">
    <name type="scientific">Plakobranchus ocellatus</name>
    <dbReference type="NCBI Taxonomy" id="259542"/>
    <lineage>
        <taxon>Eukaryota</taxon>
        <taxon>Metazoa</taxon>
        <taxon>Spiralia</taxon>
        <taxon>Lophotrochozoa</taxon>
        <taxon>Mollusca</taxon>
        <taxon>Gastropoda</taxon>
        <taxon>Heterobranchia</taxon>
        <taxon>Euthyneura</taxon>
        <taxon>Panpulmonata</taxon>
        <taxon>Sacoglossa</taxon>
        <taxon>Placobranchoidea</taxon>
        <taxon>Plakobranchidae</taxon>
        <taxon>Plakobranchus</taxon>
    </lineage>
</organism>
<name>A0AAV4C4Y7_9GAST</name>
<sequence length="142" mass="15739">MKIAGHSTSNQRHTCTSRLIDSGNRSPSHRAAKSQGHRVTGAKSRRNRSYMVMNQNSTFYCHVHYFVMRVRRIVCASYTVAYESSLRSAGTLLSRVRALPSAPRPDGGPNSLRSPCCGLATLNAEIQASSMIIANRSKDFFF</sequence>
<dbReference type="Proteomes" id="UP000735302">
    <property type="component" value="Unassembled WGS sequence"/>
</dbReference>